<dbReference type="InterPro" id="IPR013785">
    <property type="entry name" value="Aldolase_TIM"/>
</dbReference>
<dbReference type="CDD" id="cd00408">
    <property type="entry name" value="DHDPS-like"/>
    <property type="match status" value="1"/>
</dbReference>
<comment type="caution">
    <text evidence="2">The sequence shown here is derived from an EMBL/GenBank/DDBJ whole genome shotgun (WGS) entry which is preliminary data.</text>
</comment>
<dbReference type="RefSeq" id="WP_379695123.1">
    <property type="nucleotide sequence ID" value="NZ_JBHSXH010000011.1"/>
</dbReference>
<evidence type="ECO:0000256" key="1">
    <source>
        <dbReference type="ARBA" id="ARBA00023239"/>
    </source>
</evidence>
<sequence>MRESYKQVKDAIKGGVIPATVTPLTPDLEVAEDDLYGHIRNLTSTDGIVATVANAHSGECKMSPPEDKERVIEIHQEASEDAMVFSGIHGESTAMAVEEAKRAEAAGADALMPVPIDVYSHGDPNIIVEYYSDIADAVDIPLIAFQFGNFGDIAQPVSAYVELCKLDGVVALKNATFDVTRYEETVRALEPYRDEFTLMTGEDVFLYHSYLLGAETALISYANLIPDMHVEKLRAVREGEIERARELRSEMLPLTNFLFGEPVGRNRNRIKAALQMQGVFEHDTVRPPAQTLDPEERDHLREILQDMDRL</sequence>
<proteinExistence type="predicted"/>
<protein>
    <submittedName>
        <fullName evidence="2">Dihydrodipicolinate synthase family protein</fullName>
    </submittedName>
</protein>
<dbReference type="InterPro" id="IPR002220">
    <property type="entry name" value="DapA-like"/>
</dbReference>
<evidence type="ECO:0000313" key="2">
    <source>
        <dbReference type="EMBL" id="MFC6825170.1"/>
    </source>
</evidence>
<evidence type="ECO:0000313" key="3">
    <source>
        <dbReference type="Proteomes" id="UP001596408"/>
    </source>
</evidence>
<dbReference type="Pfam" id="PF00701">
    <property type="entry name" value="DHDPS"/>
    <property type="match status" value="1"/>
</dbReference>
<keyword evidence="1" id="KW-0456">Lyase</keyword>
<gene>
    <name evidence="2" type="ORF">ACFQEV_09210</name>
</gene>
<dbReference type="GO" id="GO:0008675">
    <property type="term" value="F:2-dehydro-3-deoxy-phosphogluconate aldolase activity"/>
    <property type="evidence" value="ECO:0007669"/>
    <property type="project" value="UniProtKB-ARBA"/>
</dbReference>
<keyword evidence="3" id="KW-1185">Reference proteome</keyword>
<dbReference type="PANTHER" id="PTHR12128:SF66">
    <property type="entry name" value="4-HYDROXY-2-OXOGLUTARATE ALDOLASE, MITOCHONDRIAL"/>
    <property type="match status" value="1"/>
</dbReference>
<accession>A0ABD5TXA9</accession>
<organism evidence="2 3">
    <name type="scientific">Halopelagius fulvigenes</name>
    <dbReference type="NCBI Taxonomy" id="1198324"/>
    <lineage>
        <taxon>Archaea</taxon>
        <taxon>Methanobacteriati</taxon>
        <taxon>Methanobacteriota</taxon>
        <taxon>Stenosarchaea group</taxon>
        <taxon>Halobacteria</taxon>
        <taxon>Halobacteriales</taxon>
        <taxon>Haloferacaceae</taxon>
    </lineage>
</organism>
<dbReference type="PIRSF" id="PIRSF001365">
    <property type="entry name" value="DHDPS"/>
    <property type="match status" value="1"/>
</dbReference>
<name>A0ABD5TXA9_9EURY</name>
<dbReference type="AlphaFoldDB" id="A0ABD5TXA9"/>
<dbReference type="SMART" id="SM01130">
    <property type="entry name" value="DHDPS"/>
    <property type="match status" value="1"/>
</dbReference>
<dbReference type="EMBL" id="JBHSXH010000011">
    <property type="protein sequence ID" value="MFC6825170.1"/>
    <property type="molecule type" value="Genomic_DNA"/>
</dbReference>
<dbReference type="Proteomes" id="UP001596408">
    <property type="component" value="Unassembled WGS sequence"/>
</dbReference>
<dbReference type="Gene3D" id="3.20.20.70">
    <property type="entry name" value="Aldolase class I"/>
    <property type="match status" value="1"/>
</dbReference>
<dbReference type="SUPFAM" id="SSF51569">
    <property type="entry name" value="Aldolase"/>
    <property type="match status" value="1"/>
</dbReference>
<reference evidence="2 3" key="1">
    <citation type="journal article" date="2019" name="Int. J. Syst. Evol. Microbiol.">
        <title>The Global Catalogue of Microorganisms (GCM) 10K type strain sequencing project: providing services to taxonomists for standard genome sequencing and annotation.</title>
        <authorList>
            <consortium name="The Broad Institute Genomics Platform"/>
            <consortium name="The Broad Institute Genome Sequencing Center for Infectious Disease"/>
            <person name="Wu L."/>
            <person name="Ma J."/>
        </authorList>
    </citation>
    <scope>NUCLEOTIDE SEQUENCE [LARGE SCALE GENOMIC DNA]</scope>
    <source>
        <strain evidence="2 3">YIM 94188</strain>
    </source>
</reference>
<dbReference type="PANTHER" id="PTHR12128">
    <property type="entry name" value="DIHYDRODIPICOLINATE SYNTHASE"/>
    <property type="match status" value="1"/>
</dbReference>